<sequence>MELPAFFDLDKSSMAEENGPHSRGRADCAHLMRAAIGDGRLREIIRVDSGGLTVENTSTTQSHLMILRTV</sequence>
<protein>
    <submittedName>
        <fullName evidence="2 3">Uncharacterized protein</fullName>
    </submittedName>
</protein>
<dbReference type="Proteomes" id="UP000030765">
    <property type="component" value="Unassembled WGS sequence"/>
</dbReference>
<reference evidence="3" key="2">
    <citation type="submission" date="2020-05" db="UniProtKB">
        <authorList>
            <consortium name="EnsemblMetazoa"/>
        </authorList>
    </citation>
    <scope>IDENTIFICATION</scope>
</reference>
<dbReference type="EnsemblMetazoa" id="ASIC021549-RA">
    <property type="protein sequence ID" value="ASIC021549-PA"/>
    <property type="gene ID" value="ASIC021549"/>
</dbReference>
<name>A0A084WSQ3_ANOSI</name>
<dbReference type="VEuPathDB" id="VectorBase:ASIC021549"/>
<dbReference type="EMBL" id="KE525416">
    <property type="protein sequence ID" value="KFB53247.1"/>
    <property type="molecule type" value="Genomic_DNA"/>
</dbReference>
<reference evidence="2 4" key="1">
    <citation type="journal article" date="2014" name="BMC Genomics">
        <title>Genome sequence of Anopheles sinensis provides insight into genetics basis of mosquito competence for malaria parasites.</title>
        <authorList>
            <person name="Zhou D."/>
            <person name="Zhang D."/>
            <person name="Ding G."/>
            <person name="Shi L."/>
            <person name="Hou Q."/>
            <person name="Ye Y."/>
            <person name="Xu Y."/>
            <person name="Zhou H."/>
            <person name="Xiong C."/>
            <person name="Li S."/>
            <person name="Yu J."/>
            <person name="Hong S."/>
            <person name="Yu X."/>
            <person name="Zou P."/>
            <person name="Chen C."/>
            <person name="Chang X."/>
            <person name="Wang W."/>
            <person name="Lv Y."/>
            <person name="Sun Y."/>
            <person name="Ma L."/>
            <person name="Shen B."/>
            <person name="Zhu C."/>
        </authorList>
    </citation>
    <scope>NUCLEOTIDE SEQUENCE [LARGE SCALE GENOMIC DNA]</scope>
</reference>
<dbReference type="EMBL" id="ATLV01026684">
    <property type="status" value="NOT_ANNOTATED_CDS"/>
    <property type="molecule type" value="Genomic_DNA"/>
</dbReference>
<evidence type="ECO:0000313" key="4">
    <source>
        <dbReference type="Proteomes" id="UP000030765"/>
    </source>
</evidence>
<feature type="region of interest" description="Disordered" evidence="1">
    <location>
        <begin position="1"/>
        <end position="24"/>
    </location>
</feature>
<gene>
    <name evidence="2" type="ORF">ZHAS_00021549</name>
</gene>
<evidence type="ECO:0000313" key="3">
    <source>
        <dbReference type="EnsemblMetazoa" id="ASIC021549-PA"/>
    </source>
</evidence>
<evidence type="ECO:0000256" key="1">
    <source>
        <dbReference type="SAM" id="MobiDB-lite"/>
    </source>
</evidence>
<accession>A0A084WSQ3</accession>
<organism evidence="2">
    <name type="scientific">Anopheles sinensis</name>
    <name type="common">Mosquito</name>
    <dbReference type="NCBI Taxonomy" id="74873"/>
    <lineage>
        <taxon>Eukaryota</taxon>
        <taxon>Metazoa</taxon>
        <taxon>Ecdysozoa</taxon>
        <taxon>Arthropoda</taxon>
        <taxon>Hexapoda</taxon>
        <taxon>Insecta</taxon>
        <taxon>Pterygota</taxon>
        <taxon>Neoptera</taxon>
        <taxon>Endopterygota</taxon>
        <taxon>Diptera</taxon>
        <taxon>Nematocera</taxon>
        <taxon>Culicoidea</taxon>
        <taxon>Culicidae</taxon>
        <taxon>Anophelinae</taxon>
        <taxon>Anopheles</taxon>
    </lineage>
</organism>
<evidence type="ECO:0000313" key="2">
    <source>
        <dbReference type="EMBL" id="KFB53247.1"/>
    </source>
</evidence>
<keyword evidence="4" id="KW-1185">Reference proteome</keyword>
<dbReference type="AlphaFoldDB" id="A0A084WSQ3"/>
<proteinExistence type="predicted"/>
<feature type="compositionally biased region" description="Basic and acidic residues" evidence="1">
    <location>
        <begin position="8"/>
        <end position="24"/>
    </location>
</feature>